<feature type="domain" description="Polymerase/histidinol phosphatase N-terminal" evidence="1">
    <location>
        <begin position="16"/>
        <end position="83"/>
    </location>
</feature>
<dbReference type="PANTHER" id="PTHR42924:SF3">
    <property type="entry name" value="POLYMERASE_HISTIDINOL PHOSPHATASE N-TERMINAL DOMAIN-CONTAINING PROTEIN"/>
    <property type="match status" value="1"/>
</dbReference>
<evidence type="ECO:0000313" key="2">
    <source>
        <dbReference type="EMBL" id="SCZ80732.1"/>
    </source>
</evidence>
<dbReference type="Gene3D" id="3.20.20.140">
    <property type="entry name" value="Metal-dependent hydrolases"/>
    <property type="match status" value="1"/>
</dbReference>
<dbReference type="AlphaFoldDB" id="A0A1G5S2W2"/>
<dbReference type="GO" id="GO:0035312">
    <property type="term" value="F:5'-3' DNA exonuclease activity"/>
    <property type="evidence" value="ECO:0007669"/>
    <property type="project" value="TreeGrafter"/>
</dbReference>
<dbReference type="STRING" id="1120920.SAMN03080599_02416"/>
<dbReference type="InterPro" id="IPR016195">
    <property type="entry name" value="Pol/histidinol_Pase-like"/>
</dbReference>
<dbReference type="SUPFAM" id="SSF89550">
    <property type="entry name" value="PHP domain-like"/>
    <property type="match status" value="1"/>
</dbReference>
<protein>
    <recommendedName>
        <fullName evidence="1">Polymerase/histidinol phosphatase N-terminal domain-containing protein</fullName>
    </recommendedName>
</protein>
<dbReference type="PANTHER" id="PTHR42924">
    <property type="entry name" value="EXONUCLEASE"/>
    <property type="match status" value="1"/>
</dbReference>
<dbReference type="InterPro" id="IPR052018">
    <property type="entry name" value="PHP_domain"/>
</dbReference>
<dbReference type="GO" id="GO:0004534">
    <property type="term" value="F:5'-3' RNA exonuclease activity"/>
    <property type="evidence" value="ECO:0007669"/>
    <property type="project" value="TreeGrafter"/>
</dbReference>
<dbReference type="InterPro" id="IPR004013">
    <property type="entry name" value="PHP_dom"/>
</dbReference>
<sequence>MPAVFFIIRGETEMKFDLHIHELTHSKDSHLSLEQIVLEAKSRGLEGIAITDHDVLGLRAQARFLSARHNLPIFVGVEVYTTLGDILVFGVDQLPAVEEGKRIESQQLIDYVNSKGGATIAAHPFRSNGRGLGEALYGLTGLTAIEGYNGRTTKGHNDRAADVALALGIPMTGGSDAHAPGEVGAYATEVSGVVQTEKDLIQALKKGRCYPVSMTGLPLGNVAGLGAALAADVNMAADSEVAV</sequence>
<dbReference type="InterPro" id="IPR003141">
    <property type="entry name" value="Pol/His_phosphatase_N"/>
</dbReference>
<proteinExistence type="predicted"/>
<gene>
    <name evidence="2" type="ORF">SAMN03080599_02416</name>
</gene>
<reference evidence="2 3" key="1">
    <citation type="submission" date="2016-10" db="EMBL/GenBank/DDBJ databases">
        <authorList>
            <person name="de Groot N.N."/>
        </authorList>
    </citation>
    <scope>NUCLEOTIDE SEQUENCE [LARGE SCALE GENOMIC DNA]</scope>
    <source>
        <strain evidence="2 3">DSM 2784</strain>
    </source>
</reference>
<accession>A0A1G5S2W2</accession>
<dbReference type="SMART" id="SM00481">
    <property type="entry name" value="POLIIIAc"/>
    <property type="match status" value="1"/>
</dbReference>
<dbReference type="Pfam" id="PF02811">
    <property type="entry name" value="PHP"/>
    <property type="match status" value="1"/>
</dbReference>
<dbReference type="CDD" id="cd07432">
    <property type="entry name" value="PHP_HisPPase"/>
    <property type="match status" value="1"/>
</dbReference>
<dbReference type="EMBL" id="FMWL01000014">
    <property type="protein sequence ID" value="SCZ80732.1"/>
    <property type="molecule type" value="Genomic_DNA"/>
</dbReference>
<evidence type="ECO:0000313" key="3">
    <source>
        <dbReference type="Proteomes" id="UP000199208"/>
    </source>
</evidence>
<dbReference type="Pfam" id="PF13263">
    <property type="entry name" value="PHP_C"/>
    <property type="match status" value="1"/>
</dbReference>
<organism evidence="2 3">
    <name type="scientific">Acidaminobacter hydrogenoformans DSM 2784</name>
    <dbReference type="NCBI Taxonomy" id="1120920"/>
    <lineage>
        <taxon>Bacteria</taxon>
        <taxon>Bacillati</taxon>
        <taxon>Bacillota</taxon>
        <taxon>Clostridia</taxon>
        <taxon>Peptostreptococcales</taxon>
        <taxon>Acidaminobacteraceae</taxon>
        <taxon>Acidaminobacter</taxon>
    </lineage>
</organism>
<evidence type="ECO:0000259" key="1">
    <source>
        <dbReference type="SMART" id="SM00481"/>
    </source>
</evidence>
<keyword evidence="3" id="KW-1185">Reference proteome</keyword>
<dbReference type="Proteomes" id="UP000199208">
    <property type="component" value="Unassembled WGS sequence"/>
</dbReference>
<name>A0A1G5S2W2_9FIRM</name>